<dbReference type="RefSeq" id="WP_116000048.1">
    <property type="nucleotide sequence ID" value="NZ_QUOV01000001.1"/>
</dbReference>
<reference evidence="2 3" key="1">
    <citation type="submission" date="2018-08" db="EMBL/GenBank/DDBJ databases">
        <title>Thalassotalea euphylliae genome.</title>
        <authorList>
            <person name="Summers S."/>
            <person name="Rice S.A."/>
            <person name="Freckelton M.L."/>
            <person name="Nedved B.T."/>
            <person name="Hadfield M.G."/>
        </authorList>
    </citation>
    <scope>NUCLEOTIDE SEQUENCE [LARGE SCALE GENOMIC DNA]</scope>
    <source>
        <strain evidence="2 3">H2</strain>
    </source>
</reference>
<gene>
    <name evidence="2" type="ORF">DXX92_08410</name>
</gene>
<evidence type="ECO:0000313" key="2">
    <source>
        <dbReference type="EMBL" id="REL35374.1"/>
    </source>
</evidence>
<accession>A0A3E0UFC8</accession>
<name>A0A3E0UFC8_9GAMM</name>
<keyword evidence="1" id="KW-0812">Transmembrane</keyword>
<proteinExistence type="predicted"/>
<protein>
    <submittedName>
        <fullName evidence="2">Uncharacterized protein</fullName>
    </submittedName>
</protein>
<feature type="transmembrane region" description="Helical" evidence="1">
    <location>
        <begin position="43"/>
        <end position="64"/>
    </location>
</feature>
<comment type="caution">
    <text evidence="2">The sequence shown here is derived from an EMBL/GenBank/DDBJ whole genome shotgun (WGS) entry which is preliminary data.</text>
</comment>
<organism evidence="2 3">
    <name type="scientific">Thalassotalea euphylliae</name>
    <dbReference type="NCBI Taxonomy" id="1655234"/>
    <lineage>
        <taxon>Bacteria</taxon>
        <taxon>Pseudomonadati</taxon>
        <taxon>Pseudomonadota</taxon>
        <taxon>Gammaproteobacteria</taxon>
        <taxon>Alteromonadales</taxon>
        <taxon>Colwelliaceae</taxon>
        <taxon>Thalassotalea</taxon>
    </lineage>
</organism>
<dbReference type="Proteomes" id="UP000256999">
    <property type="component" value="Unassembled WGS sequence"/>
</dbReference>
<keyword evidence="1" id="KW-1133">Transmembrane helix</keyword>
<dbReference type="EMBL" id="QUOV01000001">
    <property type="protein sequence ID" value="REL35374.1"/>
    <property type="molecule type" value="Genomic_DNA"/>
</dbReference>
<dbReference type="OrthoDB" id="6402328at2"/>
<keyword evidence="1" id="KW-0472">Membrane</keyword>
<sequence length="69" mass="7698">MKEKNMPSQIGNLISVVLVWALVAYIFVFGFAKIQWNGWAGGLPWLTGVVFLFGSAGFTSKWLMSKSRD</sequence>
<evidence type="ECO:0000313" key="3">
    <source>
        <dbReference type="Proteomes" id="UP000256999"/>
    </source>
</evidence>
<feature type="transmembrane region" description="Helical" evidence="1">
    <location>
        <begin position="12"/>
        <end position="31"/>
    </location>
</feature>
<evidence type="ECO:0000256" key="1">
    <source>
        <dbReference type="SAM" id="Phobius"/>
    </source>
</evidence>
<dbReference type="AlphaFoldDB" id="A0A3E0UFC8"/>